<evidence type="ECO:0000313" key="6">
    <source>
        <dbReference type="Proteomes" id="UP000799753"/>
    </source>
</evidence>
<protein>
    <recommendedName>
        <fullName evidence="7">RING finger domain-containing protein</fullName>
    </recommendedName>
</protein>
<organism evidence="5 6">
    <name type="scientific">Massarina eburnea CBS 473.64</name>
    <dbReference type="NCBI Taxonomy" id="1395130"/>
    <lineage>
        <taxon>Eukaryota</taxon>
        <taxon>Fungi</taxon>
        <taxon>Dikarya</taxon>
        <taxon>Ascomycota</taxon>
        <taxon>Pezizomycotina</taxon>
        <taxon>Dothideomycetes</taxon>
        <taxon>Pleosporomycetidae</taxon>
        <taxon>Pleosporales</taxon>
        <taxon>Massarineae</taxon>
        <taxon>Massarinaceae</taxon>
        <taxon>Massarina</taxon>
    </lineage>
</organism>
<dbReference type="PANTHER" id="PTHR21540">
    <property type="entry name" value="RING FINGER AND SWIM DOMAIN-CONTAINING PROTEIN 2"/>
    <property type="match status" value="1"/>
</dbReference>
<dbReference type="InterPro" id="IPR013083">
    <property type="entry name" value="Znf_RING/FYVE/PHD"/>
</dbReference>
<dbReference type="PROSITE" id="PS50966">
    <property type="entry name" value="ZF_SWIM"/>
    <property type="match status" value="1"/>
</dbReference>
<feature type="region of interest" description="Disordered" evidence="2">
    <location>
        <begin position="171"/>
        <end position="201"/>
    </location>
</feature>
<keyword evidence="1" id="KW-0479">Metal-binding</keyword>
<evidence type="ECO:0000256" key="2">
    <source>
        <dbReference type="SAM" id="MobiDB-lite"/>
    </source>
</evidence>
<feature type="compositionally biased region" description="Low complexity" evidence="2">
    <location>
        <begin position="182"/>
        <end position="195"/>
    </location>
</feature>
<feature type="compositionally biased region" description="Basic and acidic residues" evidence="2">
    <location>
        <begin position="44"/>
        <end position="64"/>
    </location>
</feature>
<evidence type="ECO:0000256" key="1">
    <source>
        <dbReference type="PROSITE-ProRule" id="PRU00175"/>
    </source>
</evidence>
<evidence type="ECO:0000259" key="3">
    <source>
        <dbReference type="PROSITE" id="PS50089"/>
    </source>
</evidence>
<dbReference type="SUPFAM" id="SSF57850">
    <property type="entry name" value="RING/U-box"/>
    <property type="match status" value="1"/>
</dbReference>
<dbReference type="EMBL" id="MU006781">
    <property type="protein sequence ID" value="KAF2642442.1"/>
    <property type="molecule type" value="Genomic_DNA"/>
</dbReference>
<keyword evidence="6" id="KW-1185">Reference proteome</keyword>
<evidence type="ECO:0000313" key="5">
    <source>
        <dbReference type="EMBL" id="KAF2642442.1"/>
    </source>
</evidence>
<dbReference type="InterPro" id="IPR001841">
    <property type="entry name" value="Znf_RING"/>
</dbReference>
<keyword evidence="1" id="KW-0862">Zinc</keyword>
<evidence type="ECO:0000259" key="4">
    <source>
        <dbReference type="PROSITE" id="PS50966"/>
    </source>
</evidence>
<dbReference type="OrthoDB" id="2122982at2759"/>
<dbReference type="Proteomes" id="UP000799753">
    <property type="component" value="Unassembled WGS sequence"/>
</dbReference>
<dbReference type="InterPro" id="IPR007527">
    <property type="entry name" value="Znf_SWIM"/>
</dbReference>
<dbReference type="GO" id="GO:0008270">
    <property type="term" value="F:zinc ion binding"/>
    <property type="evidence" value="ECO:0007669"/>
    <property type="project" value="UniProtKB-KW"/>
</dbReference>
<feature type="domain" description="SWIM-type" evidence="4">
    <location>
        <begin position="115"/>
        <end position="147"/>
    </location>
</feature>
<keyword evidence="1" id="KW-0863">Zinc-finger</keyword>
<evidence type="ECO:0008006" key="7">
    <source>
        <dbReference type="Google" id="ProtNLM"/>
    </source>
</evidence>
<dbReference type="PANTHER" id="PTHR21540:SF0">
    <property type="entry name" value="PHD FAMILY PROTEIN"/>
    <property type="match status" value="1"/>
</dbReference>
<dbReference type="GO" id="GO:0061630">
    <property type="term" value="F:ubiquitin protein ligase activity"/>
    <property type="evidence" value="ECO:0007669"/>
    <property type="project" value="InterPro"/>
</dbReference>
<proteinExistence type="predicted"/>
<dbReference type="Gene3D" id="3.30.40.10">
    <property type="entry name" value="Zinc/RING finger domain, C3HC4 (zinc finger)"/>
    <property type="match status" value="1"/>
</dbReference>
<sequence length="325" mass="36478">MSTTLPQGRKRKQVSYTHDDDHESDAPPPPKARAITTSKRSPTKKREADNEKEKEKSQDKEKRLRPYRARPPRSYLEIKARALTQRLTVISRTRCGTSEVPREKVVMAGSTGNVYTQRIGQIPSCDCPHAKKGNQCKHIIYVLLRVLKAKENVGYQLALTPSELRDLFANAAPIPGTEPSDADTNADANANASADVNEDGNRRPIEGECPICYADFEPTKRSNIVYCKASCGNNVHKDCMQSWAAAKAGKATCPYCRANWEEDDIGAAAFDGKVNLESAETSEEGYVNVSRQLGLTGVRDYSSYHQPWVDQRFGDERYERYERDW</sequence>
<dbReference type="InterPro" id="IPR039903">
    <property type="entry name" value="Zswim2"/>
</dbReference>
<accession>A0A6A6S5I8</accession>
<feature type="domain" description="RING-type" evidence="3">
    <location>
        <begin position="209"/>
        <end position="257"/>
    </location>
</feature>
<dbReference type="AlphaFoldDB" id="A0A6A6S5I8"/>
<dbReference type="CDD" id="cd16494">
    <property type="entry name" value="RING-CH-C4HC3_ZSWM2"/>
    <property type="match status" value="1"/>
</dbReference>
<feature type="region of interest" description="Disordered" evidence="2">
    <location>
        <begin position="1"/>
        <end position="72"/>
    </location>
</feature>
<reference evidence="5" key="1">
    <citation type="journal article" date="2020" name="Stud. Mycol.">
        <title>101 Dothideomycetes genomes: a test case for predicting lifestyles and emergence of pathogens.</title>
        <authorList>
            <person name="Haridas S."/>
            <person name="Albert R."/>
            <person name="Binder M."/>
            <person name="Bloem J."/>
            <person name="Labutti K."/>
            <person name="Salamov A."/>
            <person name="Andreopoulos B."/>
            <person name="Baker S."/>
            <person name="Barry K."/>
            <person name="Bills G."/>
            <person name="Bluhm B."/>
            <person name="Cannon C."/>
            <person name="Castanera R."/>
            <person name="Culley D."/>
            <person name="Daum C."/>
            <person name="Ezra D."/>
            <person name="Gonzalez J."/>
            <person name="Henrissat B."/>
            <person name="Kuo A."/>
            <person name="Liang C."/>
            <person name="Lipzen A."/>
            <person name="Lutzoni F."/>
            <person name="Magnuson J."/>
            <person name="Mondo S."/>
            <person name="Nolan M."/>
            <person name="Ohm R."/>
            <person name="Pangilinan J."/>
            <person name="Park H.-J."/>
            <person name="Ramirez L."/>
            <person name="Alfaro M."/>
            <person name="Sun H."/>
            <person name="Tritt A."/>
            <person name="Yoshinaga Y."/>
            <person name="Zwiers L.-H."/>
            <person name="Turgeon B."/>
            <person name="Goodwin S."/>
            <person name="Spatafora J."/>
            <person name="Crous P."/>
            <person name="Grigoriev I."/>
        </authorList>
    </citation>
    <scope>NUCLEOTIDE SEQUENCE</scope>
    <source>
        <strain evidence="5">CBS 473.64</strain>
    </source>
</reference>
<name>A0A6A6S5I8_9PLEO</name>
<gene>
    <name evidence="5" type="ORF">P280DRAFT_467801</name>
</gene>
<dbReference type="Pfam" id="PF13639">
    <property type="entry name" value="zf-RING_2"/>
    <property type="match status" value="1"/>
</dbReference>
<dbReference type="PROSITE" id="PS50089">
    <property type="entry name" value="ZF_RING_2"/>
    <property type="match status" value="1"/>
</dbReference>